<protein>
    <submittedName>
        <fullName evidence="2">Uncharacterized protein</fullName>
    </submittedName>
</protein>
<evidence type="ECO:0000313" key="2">
    <source>
        <dbReference type="WBParaSite" id="nRc.2.0.1.t36744-RA"/>
    </source>
</evidence>
<name>A0A915KFK2_ROMCU</name>
<sequence>MMEKNKTPTTMTKKNALIAVIMLLSERVKEWKILSACSECRLLHDAMMMTRHIVRSTLNVVKIK</sequence>
<dbReference type="AlphaFoldDB" id="A0A915KFK2"/>
<dbReference type="WBParaSite" id="nRc.2.0.1.t36744-RA">
    <property type="protein sequence ID" value="nRc.2.0.1.t36744-RA"/>
    <property type="gene ID" value="nRc.2.0.1.g36744"/>
</dbReference>
<proteinExistence type="predicted"/>
<evidence type="ECO:0000313" key="1">
    <source>
        <dbReference type="Proteomes" id="UP000887565"/>
    </source>
</evidence>
<reference evidence="2" key="1">
    <citation type="submission" date="2022-11" db="UniProtKB">
        <authorList>
            <consortium name="WormBaseParasite"/>
        </authorList>
    </citation>
    <scope>IDENTIFICATION</scope>
</reference>
<accession>A0A915KFK2</accession>
<keyword evidence="1" id="KW-1185">Reference proteome</keyword>
<organism evidence="1 2">
    <name type="scientific">Romanomermis culicivorax</name>
    <name type="common">Nematode worm</name>
    <dbReference type="NCBI Taxonomy" id="13658"/>
    <lineage>
        <taxon>Eukaryota</taxon>
        <taxon>Metazoa</taxon>
        <taxon>Ecdysozoa</taxon>
        <taxon>Nematoda</taxon>
        <taxon>Enoplea</taxon>
        <taxon>Dorylaimia</taxon>
        <taxon>Mermithida</taxon>
        <taxon>Mermithoidea</taxon>
        <taxon>Mermithidae</taxon>
        <taxon>Romanomermis</taxon>
    </lineage>
</organism>
<dbReference type="Proteomes" id="UP000887565">
    <property type="component" value="Unplaced"/>
</dbReference>